<dbReference type="RefSeq" id="WP_073897980.1">
    <property type="nucleotide sequence ID" value="NZ_JBEOYA010000070.1"/>
</dbReference>
<name>A0ABV1U1N5_9ACTN</name>
<comment type="caution">
    <text evidence="1">The sequence shown here is derived from an EMBL/GenBank/DDBJ whole genome shotgun (WGS) entry which is preliminary data.</text>
</comment>
<dbReference type="EMBL" id="JBEPAZ010000004">
    <property type="protein sequence ID" value="MER6427619.1"/>
    <property type="molecule type" value="Genomic_DNA"/>
</dbReference>
<proteinExistence type="predicted"/>
<evidence type="ECO:0000313" key="1">
    <source>
        <dbReference type="EMBL" id="MER6427619.1"/>
    </source>
</evidence>
<evidence type="ECO:0000313" key="2">
    <source>
        <dbReference type="Proteomes" id="UP001470023"/>
    </source>
</evidence>
<reference evidence="1 2" key="1">
    <citation type="submission" date="2024-06" db="EMBL/GenBank/DDBJ databases">
        <title>The Natural Products Discovery Center: Release of the First 8490 Sequenced Strains for Exploring Actinobacteria Biosynthetic Diversity.</title>
        <authorList>
            <person name="Kalkreuter E."/>
            <person name="Kautsar S.A."/>
            <person name="Yang D."/>
            <person name="Bader C.D."/>
            <person name="Teijaro C.N."/>
            <person name="Fluegel L."/>
            <person name="Davis C.M."/>
            <person name="Simpson J.R."/>
            <person name="Lauterbach L."/>
            <person name="Steele A.D."/>
            <person name="Gui C."/>
            <person name="Meng S."/>
            <person name="Li G."/>
            <person name="Viehrig K."/>
            <person name="Ye F."/>
            <person name="Su P."/>
            <person name="Kiefer A.F."/>
            <person name="Nichols A."/>
            <person name="Cepeda A.J."/>
            <person name="Yan W."/>
            <person name="Fan B."/>
            <person name="Jiang Y."/>
            <person name="Adhikari A."/>
            <person name="Zheng C.-J."/>
            <person name="Schuster L."/>
            <person name="Cowan T.M."/>
            <person name="Smanski M.J."/>
            <person name="Chevrette M.G."/>
            <person name="De Carvalho L.P.S."/>
            <person name="Shen B."/>
        </authorList>
    </citation>
    <scope>NUCLEOTIDE SEQUENCE [LARGE SCALE GENOMIC DNA]</scope>
    <source>
        <strain evidence="1 2">NPDC001166</strain>
    </source>
</reference>
<sequence length="68" mass="7601">MDQVTVFPPAEDGGRRVRIGRSFAGMAYTLIDIVEFLRAAGLEDVEPVDVANAEWIEWRGAGPETWQH</sequence>
<keyword evidence="2" id="KW-1185">Reference proteome</keyword>
<organism evidence="1 2">
    <name type="scientific">Streptomyces sp. 900105245</name>
    <dbReference type="NCBI Taxonomy" id="3154379"/>
    <lineage>
        <taxon>Bacteria</taxon>
        <taxon>Bacillati</taxon>
        <taxon>Actinomycetota</taxon>
        <taxon>Actinomycetes</taxon>
        <taxon>Kitasatosporales</taxon>
        <taxon>Streptomycetaceae</taxon>
        <taxon>Streptomyces</taxon>
    </lineage>
</organism>
<accession>A0ABV1U1N5</accession>
<protein>
    <submittedName>
        <fullName evidence="1">Uncharacterized protein</fullName>
    </submittedName>
</protein>
<dbReference type="Proteomes" id="UP001470023">
    <property type="component" value="Unassembled WGS sequence"/>
</dbReference>
<gene>
    <name evidence="1" type="ORF">ABT272_07705</name>
</gene>